<dbReference type="GO" id="GO:0000155">
    <property type="term" value="F:phosphorelay sensor kinase activity"/>
    <property type="evidence" value="ECO:0007669"/>
    <property type="project" value="InterPro"/>
</dbReference>
<reference evidence="17 18" key="1">
    <citation type="submission" date="2018-10" db="EMBL/GenBank/DDBJ databases">
        <title>Paraburkholderia sp. 7MK8-2, isolated from soil.</title>
        <authorList>
            <person name="Gao Z.-H."/>
            <person name="Qiu L.-H."/>
        </authorList>
    </citation>
    <scope>NUCLEOTIDE SEQUENCE [LARGE SCALE GENOMIC DNA]</scope>
    <source>
        <strain evidence="17 18">7MK8-2</strain>
    </source>
</reference>
<evidence type="ECO:0000256" key="10">
    <source>
        <dbReference type="PROSITE-ProRule" id="PRU00169"/>
    </source>
</evidence>
<evidence type="ECO:0000259" key="14">
    <source>
        <dbReference type="PROSITE" id="PS50110"/>
    </source>
</evidence>
<evidence type="ECO:0000256" key="7">
    <source>
        <dbReference type="ARBA" id="ARBA00023012"/>
    </source>
</evidence>
<keyword evidence="18" id="KW-1185">Reference proteome</keyword>
<dbReference type="InterPro" id="IPR004105">
    <property type="entry name" value="CheA-like_dim"/>
</dbReference>
<evidence type="ECO:0000259" key="13">
    <source>
        <dbReference type="PROSITE" id="PS50109"/>
    </source>
</evidence>
<evidence type="ECO:0000256" key="12">
    <source>
        <dbReference type="SAM" id="MobiDB-lite"/>
    </source>
</evidence>
<dbReference type="SMART" id="SM01231">
    <property type="entry name" value="H-kinase_dim"/>
    <property type="match status" value="1"/>
</dbReference>
<dbReference type="InterPro" id="IPR004358">
    <property type="entry name" value="Sig_transdc_His_kin-like_C"/>
</dbReference>
<dbReference type="Pfam" id="PF01627">
    <property type="entry name" value="Hpt"/>
    <property type="match status" value="1"/>
</dbReference>
<dbReference type="PANTHER" id="PTHR43395:SF1">
    <property type="entry name" value="CHEMOTAXIS PROTEIN CHEA"/>
    <property type="match status" value="1"/>
</dbReference>
<feature type="coiled-coil region" evidence="11">
    <location>
        <begin position="251"/>
        <end position="278"/>
    </location>
</feature>
<dbReference type="Pfam" id="PF02518">
    <property type="entry name" value="HATPase_c"/>
    <property type="match status" value="1"/>
</dbReference>
<dbReference type="SUPFAM" id="SSF50341">
    <property type="entry name" value="CheW-like"/>
    <property type="match status" value="1"/>
</dbReference>
<dbReference type="PROSITE" id="PS50894">
    <property type="entry name" value="HPT"/>
    <property type="match status" value="1"/>
</dbReference>
<dbReference type="AlphaFoldDB" id="A0A494XE89"/>
<protein>
    <recommendedName>
        <fullName evidence="3">Chemotaxis protein CheA</fullName>
        <ecNumber evidence="2">2.7.13.3</ecNumber>
    </recommendedName>
</protein>
<feature type="domain" description="Response regulatory" evidence="14">
    <location>
        <begin position="632"/>
        <end position="748"/>
    </location>
</feature>
<dbReference type="InterPro" id="IPR005467">
    <property type="entry name" value="His_kinase_dom"/>
</dbReference>
<keyword evidence="7" id="KW-0902">Two-component regulatory system</keyword>
<feature type="domain" description="CheW-like" evidence="15">
    <location>
        <begin position="475"/>
        <end position="612"/>
    </location>
</feature>
<keyword evidence="6 17" id="KW-0418">Kinase</keyword>
<evidence type="ECO:0000256" key="1">
    <source>
        <dbReference type="ARBA" id="ARBA00000085"/>
    </source>
</evidence>
<sequence length="749" mass="80356">MTSPDNAALLQRLLATFKVEADERLKGMSVLLVELEQTSAGARVAQIVETLFREAHSLKGAARAVNLNSVEMVCASLESELAALKGQERAVPPALIDALSGGIDELAALLAPGTVSGVPGAPAFPSPQAIEERAKPPSSQDQGATAPSSETVRISTAKLEMLHAEAEELLAFKYSLGDLIGELDALSAAMAGFRKSWDKPANHARLVQRAGEKTSGEHAAVGPDDENGGEADRRHTTDKLITAVLCAEGFAKTMEDRLARLRAQAEREQRAMSSATAQLQDDVRQALMMPFTSLFDILPKLVHDLARDSEKSVALRIDNATVEVDRRILEQLKDPVIHLIRNAVDHGIEAPVERTRRNKPAQGQISLSVIPMEGNKVELVMADDGAGIDLAKVRETAARFGLIAPQDTPGIQETLKLIFESGLSTSPLLTDLSGRGLGLAIVREKVERMGGNVEVMQRDTGGTSFRIVLPTMLATFRGLVVTAAGRPFVMPLRNVARVLRVTADDIKTVENVATVAIDGQAVALVYLAQALDLTTPAIDAPENEYLFLALLENAGRRIAFAVDEVLGDQEVQVKGLGPQLNRVPNVAGATVLGAGRVVPVLNVPDLFKSALHGPRRAPAYPAAQTPARTRQSLLVVEDSITSRSLLTHILESAGYDVTTAVDGLDGLTAARSRKFDLVVSDVEMPRMDGFELTARLRQDKKLSNLPVVLVTGLESREDKERGIEVGANAYIVKSSFDQSNLLETIRGIL</sequence>
<dbReference type="SUPFAM" id="SSF52172">
    <property type="entry name" value="CheY-like"/>
    <property type="match status" value="1"/>
</dbReference>
<evidence type="ECO:0000256" key="2">
    <source>
        <dbReference type="ARBA" id="ARBA00012438"/>
    </source>
</evidence>
<dbReference type="SUPFAM" id="SSF55874">
    <property type="entry name" value="ATPase domain of HSP90 chaperone/DNA topoisomerase II/histidine kinase"/>
    <property type="match status" value="1"/>
</dbReference>
<evidence type="ECO:0000256" key="8">
    <source>
        <dbReference type="ARBA" id="ARBA00035100"/>
    </source>
</evidence>
<dbReference type="InterPro" id="IPR036641">
    <property type="entry name" value="HPT_dom_sf"/>
</dbReference>
<evidence type="ECO:0000256" key="6">
    <source>
        <dbReference type="ARBA" id="ARBA00022777"/>
    </source>
</evidence>
<dbReference type="CDD" id="cd00088">
    <property type="entry name" value="HPT"/>
    <property type="match status" value="1"/>
</dbReference>
<evidence type="ECO:0000313" key="17">
    <source>
        <dbReference type="EMBL" id="RKP46454.1"/>
    </source>
</evidence>
<dbReference type="GO" id="GO:0005737">
    <property type="term" value="C:cytoplasm"/>
    <property type="evidence" value="ECO:0007669"/>
    <property type="project" value="InterPro"/>
</dbReference>
<comment type="caution">
    <text evidence="17">The sequence shown here is derived from an EMBL/GenBank/DDBJ whole genome shotgun (WGS) entry which is preliminary data.</text>
</comment>
<dbReference type="Gene3D" id="3.40.50.2300">
    <property type="match status" value="1"/>
</dbReference>
<dbReference type="Pfam" id="PF00072">
    <property type="entry name" value="Response_reg"/>
    <property type="match status" value="1"/>
</dbReference>
<evidence type="ECO:0000256" key="3">
    <source>
        <dbReference type="ARBA" id="ARBA00021495"/>
    </source>
</evidence>
<dbReference type="InterPro" id="IPR008207">
    <property type="entry name" value="Sig_transdc_His_kin_Hpt_dom"/>
</dbReference>
<dbReference type="SMART" id="SM00387">
    <property type="entry name" value="HATPase_c"/>
    <property type="match status" value="1"/>
</dbReference>
<dbReference type="EMBL" id="RBZV01000007">
    <property type="protein sequence ID" value="RKP46454.1"/>
    <property type="molecule type" value="Genomic_DNA"/>
</dbReference>
<dbReference type="SMART" id="SM00260">
    <property type="entry name" value="CheW"/>
    <property type="match status" value="1"/>
</dbReference>
<keyword evidence="4 10" id="KW-0597">Phosphoprotein</keyword>
<comment type="catalytic activity">
    <reaction evidence="1">
        <text>ATP + protein L-histidine = ADP + protein N-phospho-L-histidine.</text>
        <dbReference type="EC" id="2.7.13.3"/>
    </reaction>
</comment>
<dbReference type="PROSITE" id="PS50109">
    <property type="entry name" value="HIS_KIN"/>
    <property type="match status" value="1"/>
</dbReference>
<dbReference type="GO" id="GO:0006935">
    <property type="term" value="P:chemotaxis"/>
    <property type="evidence" value="ECO:0007669"/>
    <property type="project" value="InterPro"/>
</dbReference>
<dbReference type="InterPro" id="IPR036061">
    <property type="entry name" value="CheW-like_dom_sf"/>
</dbReference>
<dbReference type="RefSeq" id="WP_121279304.1">
    <property type="nucleotide sequence ID" value="NZ_RBZV01000007.1"/>
</dbReference>
<organism evidence="17 18">
    <name type="scientific">Trinickia fusca</name>
    <dbReference type="NCBI Taxonomy" id="2419777"/>
    <lineage>
        <taxon>Bacteria</taxon>
        <taxon>Pseudomonadati</taxon>
        <taxon>Pseudomonadota</taxon>
        <taxon>Betaproteobacteria</taxon>
        <taxon>Burkholderiales</taxon>
        <taxon>Burkholderiaceae</taxon>
        <taxon>Trinickia</taxon>
    </lineage>
</organism>
<dbReference type="Pfam" id="PF01584">
    <property type="entry name" value="CheW"/>
    <property type="match status" value="1"/>
</dbReference>
<feature type="region of interest" description="Disordered" evidence="12">
    <location>
        <begin position="210"/>
        <end position="235"/>
    </location>
</feature>
<evidence type="ECO:0000256" key="9">
    <source>
        <dbReference type="PROSITE-ProRule" id="PRU00110"/>
    </source>
</evidence>
<evidence type="ECO:0000259" key="15">
    <source>
        <dbReference type="PROSITE" id="PS50851"/>
    </source>
</evidence>
<dbReference type="PROSITE" id="PS50851">
    <property type="entry name" value="CHEW"/>
    <property type="match status" value="1"/>
</dbReference>
<dbReference type="PRINTS" id="PR00344">
    <property type="entry name" value="BCTRLSENSOR"/>
</dbReference>
<proteinExistence type="predicted"/>
<evidence type="ECO:0000256" key="5">
    <source>
        <dbReference type="ARBA" id="ARBA00022679"/>
    </source>
</evidence>
<feature type="domain" description="HPt" evidence="16">
    <location>
        <begin position="6"/>
        <end position="113"/>
    </location>
</feature>
<dbReference type="SUPFAM" id="SSF47226">
    <property type="entry name" value="Histidine-containing phosphotransfer domain, HPT domain"/>
    <property type="match status" value="1"/>
</dbReference>
<dbReference type="InterPro" id="IPR001789">
    <property type="entry name" value="Sig_transdc_resp-reg_receiver"/>
</dbReference>
<dbReference type="Gene3D" id="3.30.565.10">
    <property type="entry name" value="Histidine kinase-like ATPase, C-terminal domain"/>
    <property type="match status" value="1"/>
</dbReference>
<dbReference type="EC" id="2.7.13.3" evidence="2"/>
<name>A0A494XE89_9BURK</name>
<dbReference type="OrthoDB" id="9803176at2"/>
<feature type="modified residue" description="4-aspartylphosphate" evidence="10">
    <location>
        <position position="681"/>
    </location>
</feature>
<dbReference type="Gene3D" id="2.30.30.40">
    <property type="entry name" value="SH3 Domains"/>
    <property type="match status" value="1"/>
</dbReference>
<feature type="region of interest" description="Disordered" evidence="12">
    <location>
        <begin position="120"/>
        <end position="151"/>
    </location>
</feature>
<feature type="compositionally biased region" description="Polar residues" evidence="12">
    <location>
        <begin position="137"/>
        <end position="151"/>
    </location>
</feature>
<dbReference type="InterPro" id="IPR036890">
    <property type="entry name" value="HATPase_C_sf"/>
</dbReference>
<dbReference type="Gene3D" id="1.20.120.160">
    <property type="entry name" value="HPT domain"/>
    <property type="match status" value="1"/>
</dbReference>
<dbReference type="InterPro" id="IPR002545">
    <property type="entry name" value="CheW-lke_dom"/>
</dbReference>
<evidence type="ECO:0000313" key="18">
    <source>
        <dbReference type="Proteomes" id="UP000280434"/>
    </source>
</evidence>
<dbReference type="InterPro" id="IPR011006">
    <property type="entry name" value="CheY-like_superfamily"/>
</dbReference>
<dbReference type="PANTHER" id="PTHR43395">
    <property type="entry name" value="SENSOR HISTIDINE KINASE CHEA"/>
    <property type="match status" value="1"/>
</dbReference>
<gene>
    <name evidence="17" type="ORF">D7S89_17675</name>
</gene>
<keyword evidence="11" id="KW-0175">Coiled coil</keyword>
<dbReference type="FunFam" id="3.30.565.10:FF:000016">
    <property type="entry name" value="Chemotaxis protein CheA, putative"/>
    <property type="match status" value="1"/>
</dbReference>
<dbReference type="SMART" id="SM00448">
    <property type="entry name" value="REC"/>
    <property type="match status" value="1"/>
</dbReference>
<dbReference type="InterPro" id="IPR051315">
    <property type="entry name" value="Bact_Chemotaxis_CheA"/>
</dbReference>
<accession>A0A494XE89</accession>
<evidence type="ECO:0000256" key="11">
    <source>
        <dbReference type="SAM" id="Coils"/>
    </source>
</evidence>
<keyword evidence="5" id="KW-0808">Transferase</keyword>
<evidence type="ECO:0000256" key="4">
    <source>
        <dbReference type="ARBA" id="ARBA00022553"/>
    </source>
</evidence>
<dbReference type="PROSITE" id="PS50110">
    <property type="entry name" value="RESPONSE_REGULATORY"/>
    <property type="match status" value="1"/>
</dbReference>
<comment type="function">
    <text evidence="8">Involved in the transmission of sensory signals from the chemoreceptors to the flagellar motors. CheA is autophosphorylated; it can transfer its phosphate group to either CheB or CheY.</text>
</comment>
<evidence type="ECO:0000259" key="16">
    <source>
        <dbReference type="PROSITE" id="PS50894"/>
    </source>
</evidence>
<feature type="domain" description="Histidine kinase" evidence="13">
    <location>
        <begin position="235"/>
        <end position="473"/>
    </location>
</feature>
<dbReference type="InterPro" id="IPR003594">
    <property type="entry name" value="HATPase_dom"/>
</dbReference>
<dbReference type="Proteomes" id="UP000280434">
    <property type="component" value="Unassembled WGS sequence"/>
</dbReference>
<feature type="modified residue" description="Phosphohistidine" evidence="9">
    <location>
        <position position="56"/>
    </location>
</feature>
<dbReference type="SMART" id="SM00073">
    <property type="entry name" value="HPT"/>
    <property type="match status" value="1"/>
</dbReference>